<organism evidence="9 10">
    <name type="scientific">Ligilactobacillus ruminis</name>
    <dbReference type="NCBI Taxonomy" id="1623"/>
    <lineage>
        <taxon>Bacteria</taxon>
        <taxon>Bacillati</taxon>
        <taxon>Bacillota</taxon>
        <taxon>Bacilli</taxon>
        <taxon>Lactobacillales</taxon>
        <taxon>Lactobacillaceae</taxon>
        <taxon>Ligilactobacillus</taxon>
    </lineage>
</organism>
<protein>
    <submittedName>
        <fullName evidence="9">Transcriptional regulator</fullName>
    </submittedName>
</protein>
<keyword evidence="5" id="KW-0418">Kinase</keyword>
<dbReference type="NCBIfam" id="TIGR00147">
    <property type="entry name" value="YegS/Rv2252/BmrU family lipid kinase"/>
    <property type="match status" value="1"/>
</dbReference>
<name>A0A3E4MDK2_9LACO</name>
<comment type="caution">
    <text evidence="9">The sequence shown here is derived from an EMBL/GenBank/DDBJ whole genome shotgun (WGS) entry which is preliminary data.</text>
</comment>
<evidence type="ECO:0000256" key="3">
    <source>
        <dbReference type="ARBA" id="ARBA00022679"/>
    </source>
</evidence>
<keyword evidence="8" id="KW-1208">Phospholipid metabolism</keyword>
<dbReference type="InterPro" id="IPR016064">
    <property type="entry name" value="NAD/diacylglycerol_kinase_sf"/>
</dbReference>
<proteinExistence type="inferred from homology"/>
<keyword evidence="6" id="KW-0067">ATP-binding</keyword>
<evidence type="ECO:0000256" key="4">
    <source>
        <dbReference type="ARBA" id="ARBA00022741"/>
    </source>
</evidence>
<comment type="similarity">
    <text evidence="2">Belongs to the diacylglycerol/lipid kinase family.</text>
</comment>
<reference evidence="9 10" key="1">
    <citation type="submission" date="2018-08" db="EMBL/GenBank/DDBJ databases">
        <title>A genome reference for cultivated species of the human gut microbiota.</title>
        <authorList>
            <person name="Zou Y."/>
            <person name="Xue W."/>
            <person name="Luo G."/>
        </authorList>
    </citation>
    <scope>NUCLEOTIDE SEQUENCE [LARGE SCALE GENOMIC DNA]</scope>
    <source>
        <strain evidence="9 10">TF10-9AT</strain>
    </source>
</reference>
<dbReference type="EMBL" id="QSQR01000002">
    <property type="protein sequence ID" value="RGK47685.1"/>
    <property type="molecule type" value="Genomic_DNA"/>
</dbReference>
<dbReference type="PANTHER" id="PTHR12358:SF54">
    <property type="entry name" value="SPHINGOSINE KINASE RELATED PROTEIN"/>
    <property type="match status" value="1"/>
</dbReference>
<dbReference type="PROSITE" id="PS50146">
    <property type="entry name" value="DAGK"/>
    <property type="match status" value="1"/>
</dbReference>
<dbReference type="Pfam" id="PF19279">
    <property type="entry name" value="YegS_C"/>
    <property type="match status" value="1"/>
</dbReference>
<evidence type="ECO:0000256" key="6">
    <source>
        <dbReference type="ARBA" id="ARBA00022840"/>
    </source>
</evidence>
<dbReference type="InterPro" id="IPR045540">
    <property type="entry name" value="YegS/DAGK_C"/>
</dbReference>
<dbReference type="GO" id="GO:0016301">
    <property type="term" value="F:kinase activity"/>
    <property type="evidence" value="ECO:0007669"/>
    <property type="project" value="UniProtKB-KW"/>
</dbReference>
<dbReference type="GO" id="GO:0005524">
    <property type="term" value="F:ATP binding"/>
    <property type="evidence" value="ECO:0007669"/>
    <property type="project" value="UniProtKB-KW"/>
</dbReference>
<dbReference type="SMART" id="SM00046">
    <property type="entry name" value="DAGKc"/>
    <property type="match status" value="1"/>
</dbReference>
<dbReference type="SUPFAM" id="SSF111331">
    <property type="entry name" value="NAD kinase/diacylglycerol kinase-like"/>
    <property type="match status" value="1"/>
</dbReference>
<dbReference type="PANTHER" id="PTHR12358">
    <property type="entry name" value="SPHINGOSINE KINASE"/>
    <property type="match status" value="1"/>
</dbReference>
<evidence type="ECO:0000256" key="5">
    <source>
        <dbReference type="ARBA" id="ARBA00022777"/>
    </source>
</evidence>
<dbReference type="InterPro" id="IPR017438">
    <property type="entry name" value="ATP-NAD_kinase_N"/>
</dbReference>
<evidence type="ECO:0000256" key="1">
    <source>
        <dbReference type="ARBA" id="ARBA00001946"/>
    </source>
</evidence>
<evidence type="ECO:0000256" key="2">
    <source>
        <dbReference type="ARBA" id="ARBA00005983"/>
    </source>
</evidence>
<comment type="cofactor">
    <cofactor evidence="1">
        <name>Mg(2+)</name>
        <dbReference type="ChEBI" id="CHEBI:18420"/>
    </cofactor>
</comment>
<keyword evidence="7" id="KW-0594">Phospholipid biosynthesis</keyword>
<keyword evidence="7" id="KW-0444">Lipid biosynthesis</keyword>
<dbReference type="AlphaFoldDB" id="A0A3E4MDK2"/>
<gene>
    <name evidence="9" type="ORF">DXD09_03130</name>
</gene>
<accession>A0A3E4MDK2</accession>
<keyword evidence="4" id="KW-0547">Nucleotide-binding</keyword>
<keyword evidence="7" id="KW-0443">Lipid metabolism</keyword>
<keyword evidence="3" id="KW-0808">Transferase</keyword>
<evidence type="ECO:0000313" key="10">
    <source>
        <dbReference type="Proteomes" id="UP000260790"/>
    </source>
</evidence>
<dbReference type="Gene3D" id="3.40.50.10330">
    <property type="entry name" value="Probable inorganic polyphosphate/atp-NAD kinase, domain 1"/>
    <property type="match status" value="1"/>
</dbReference>
<evidence type="ECO:0000256" key="8">
    <source>
        <dbReference type="ARBA" id="ARBA00023264"/>
    </source>
</evidence>
<dbReference type="InterPro" id="IPR050187">
    <property type="entry name" value="Lipid_Phosphate_FormReg"/>
</dbReference>
<evidence type="ECO:0000313" key="9">
    <source>
        <dbReference type="EMBL" id="RGK47685.1"/>
    </source>
</evidence>
<dbReference type="Proteomes" id="UP000260790">
    <property type="component" value="Unassembled WGS sequence"/>
</dbReference>
<sequence>MEERMVKTFFIIVNNQASNGLKADVWQNIRTRLDSRKISYIFRKTKQVGNAKSLTKRYVSHLTKEEADETVVIVIGGDGTLTEVLNGIKETPYKHVPLAFIPIGENNGFAQGIGIASNPMTALEQILSATEPVYYDIGEYTETTHQSHGYFFNDFGIGLDAFVISLNSQAHKHKRLQKLLNKFHLKFLAYMVSAFEALINQESFSATIRIGEKYEFFKHVAFVNVANHPYFDNGIVLSPTANVNDHKLDLLIADNLGFFKFIILAISIYFKKQLKLPYLHHYKSDQIHLIINSLEFGQIDGEEIGNGYFDIFYKTSQYPFWMNISSVPPAKRR</sequence>
<dbReference type="Pfam" id="PF00781">
    <property type="entry name" value="DAGK_cat"/>
    <property type="match status" value="1"/>
</dbReference>
<dbReference type="Gene3D" id="2.60.200.40">
    <property type="match status" value="1"/>
</dbReference>
<dbReference type="InterPro" id="IPR005218">
    <property type="entry name" value="Diacylglycerol/lipid_kinase"/>
</dbReference>
<dbReference type="InterPro" id="IPR001206">
    <property type="entry name" value="Diacylglycerol_kinase_cat_dom"/>
</dbReference>
<dbReference type="GO" id="GO:0008654">
    <property type="term" value="P:phospholipid biosynthetic process"/>
    <property type="evidence" value="ECO:0007669"/>
    <property type="project" value="UniProtKB-KW"/>
</dbReference>
<evidence type="ECO:0000256" key="7">
    <source>
        <dbReference type="ARBA" id="ARBA00023209"/>
    </source>
</evidence>